<name>T1JEN4_STRMM</name>
<dbReference type="Proteomes" id="UP000014500">
    <property type="component" value="Unassembled WGS sequence"/>
</dbReference>
<sequence length="85" mass="9978">MVRQYERTVQISLPYLQLVTIKWRLRFVASNRKKNFTVYSNNPNFGVEYIETKIETENLLMLDPVEDDVEIEMTDSKSDAYAVIG</sequence>
<protein>
    <submittedName>
        <fullName evidence="1">Uncharacterized protein</fullName>
    </submittedName>
</protein>
<dbReference type="HOGENOM" id="CLU_2515524_0_0_1"/>
<organism evidence="1 2">
    <name type="scientific">Strigamia maritima</name>
    <name type="common">European centipede</name>
    <name type="synonym">Geophilus maritimus</name>
    <dbReference type="NCBI Taxonomy" id="126957"/>
    <lineage>
        <taxon>Eukaryota</taxon>
        <taxon>Metazoa</taxon>
        <taxon>Ecdysozoa</taxon>
        <taxon>Arthropoda</taxon>
        <taxon>Myriapoda</taxon>
        <taxon>Chilopoda</taxon>
        <taxon>Pleurostigmophora</taxon>
        <taxon>Geophilomorpha</taxon>
        <taxon>Linotaeniidae</taxon>
        <taxon>Strigamia</taxon>
    </lineage>
</organism>
<evidence type="ECO:0000313" key="2">
    <source>
        <dbReference type="Proteomes" id="UP000014500"/>
    </source>
</evidence>
<dbReference type="EMBL" id="JH432127">
    <property type="status" value="NOT_ANNOTATED_CDS"/>
    <property type="molecule type" value="Genomic_DNA"/>
</dbReference>
<reference evidence="1" key="2">
    <citation type="submission" date="2015-02" db="UniProtKB">
        <authorList>
            <consortium name="EnsemblMetazoa"/>
        </authorList>
    </citation>
    <scope>IDENTIFICATION</scope>
</reference>
<dbReference type="EnsemblMetazoa" id="SMAR012284-RA">
    <property type="protein sequence ID" value="SMAR012284-PA"/>
    <property type="gene ID" value="SMAR012284"/>
</dbReference>
<keyword evidence="2" id="KW-1185">Reference proteome</keyword>
<evidence type="ECO:0000313" key="1">
    <source>
        <dbReference type="EnsemblMetazoa" id="SMAR012284-PA"/>
    </source>
</evidence>
<proteinExistence type="predicted"/>
<reference evidence="2" key="1">
    <citation type="submission" date="2011-05" db="EMBL/GenBank/DDBJ databases">
        <authorList>
            <person name="Richards S.R."/>
            <person name="Qu J."/>
            <person name="Jiang H."/>
            <person name="Jhangiani S.N."/>
            <person name="Agravi P."/>
            <person name="Goodspeed R."/>
            <person name="Gross S."/>
            <person name="Mandapat C."/>
            <person name="Jackson L."/>
            <person name="Mathew T."/>
            <person name="Pu L."/>
            <person name="Thornton R."/>
            <person name="Saada N."/>
            <person name="Wilczek-Boney K.B."/>
            <person name="Lee S."/>
            <person name="Kovar C."/>
            <person name="Wu Y."/>
            <person name="Scherer S.E."/>
            <person name="Worley K.C."/>
            <person name="Muzny D.M."/>
            <person name="Gibbs R."/>
        </authorList>
    </citation>
    <scope>NUCLEOTIDE SEQUENCE</scope>
    <source>
        <strain evidence="2">Brora</strain>
    </source>
</reference>
<accession>T1JEN4</accession>
<dbReference type="AlphaFoldDB" id="T1JEN4"/>